<feature type="transmembrane region" description="Helical" evidence="1">
    <location>
        <begin position="86"/>
        <end position="105"/>
    </location>
</feature>
<protein>
    <submittedName>
        <fullName evidence="2">Uncharacterized protein</fullName>
    </submittedName>
</protein>
<feature type="transmembrane region" description="Helical" evidence="1">
    <location>
        <begin position="48"/>
        <end position="65"/>
    </location>
</feature>
<sequence length="107" mass="12651">MLSIKRWRQGIKEKDKLRQDTLGRLLHTCIFLPFIMIFVVFISKNYGWTWFSTSFTIIVLIFLGYKTEDLIFRLLGKHSYKIIKAPYSYIISVTIALTCCILLFGKY</sequence>
<dbReference type="Proteomes" id="UP000016511">
    <property type="component" value="Unassembled WGS sequence"/>
</dbReference>
<dbReference type="HOGENOM" id="CLU_2204576_0_0_9"/>
<gene>
    <name evidence="2" type="ORF">HMPREF0083_02655</name>
</gene>
<reference evidence="2 3" key="1">
    <citation type="submission" date="2013-08" db="EMBL/GenBank/DDBJ databases">
        <authorList>
            <person name="Weinstock G."/>
            <person name="Sodergren E."/>
            <person name="Wylie T."/>
            <person name="Fulton L."/>
            <person name="Fulton R."/>
            <person name="Fronick C."/>
            <person name="O'Laughlin M."/>
            <person name="Godfrey J."/>
            <person name="Miner T."/>
            <person name="Herter B."/>
            <person name="Appelbaum E."/>
            <person name="Cordes M."/>
            <person name="Lek S."/>
            <person name="Wollam A."/>
            <person name="Pepin K.H."/>
            <person name="Palsikar V.B."/>
            <person name="Mitreva M."/>
            <person name="Wilson R.K."/>
        </authorList>
    </citation>
    <scope>NUCLEOTIDE SEQUENCE [LARGE SCALE GENOMIC DNA]</scope>
    <source>
        <strain evidence="2 3">ATCC 12856</strain>
    </source>
</reference>
<keyword evidence="3" id="KW-1185">Reference proteome</keyword>
<evidence type="ECO:0000256" key="1">
    <source>
        <dbReference type="SAM" id="Phobius"/>
    </source>
</evidence>
<evidence type="ECO:0000313" key="2">
    <source>
        <dbReference type="EMBL" id="ERI09270.1"/>
    </source>
</evidence>
<feature type="transmembrane region" description="Helical" evidence="1">
    <location>
        <begin position="21"/>
        <end position="42"/>
    </location>
</feature>
<comment type="caution">
    <text evidence="2">The sequence shown here is derived from an EMBL/GenBank/DDBJ whole genome shotgun (WGS) entry which is preliminary data.</text>
</comment>
<proteinExistence type="predicted"/>
<organism evidence="2 3">
    <name type="scientific">Aneurinibacillus aneurinilyticus ATCC 12856</name>
    <dbReference type="NCBI Taxonomy" id="649747"/>
    <lineage>
        <taxon>Bacteria</taxon>
        <taxon>Bacillati</taxon>
        <taxon>Bacillota</taxon>
        <taxon>Bacilli</taxon>
        <taxon>Bacillales</taxon>
        <taxon>Paenibacillaceae</taxon>
        <taxon>Aneurinibacillus group</taxon>
        <taxon>Aneurinibacillus</taxon>
    </lineage>
</organism>
<keyword evidence="1" id="KW-0472">Membrane</keyword>
<evidence type="ECO:0000313" key="3">
    <source>
        <dbReference type="Proteomes" id="UP000016511"/>
    </source>
</evidence>
<accession>U1X2U2</accession>
<keyword evidence="1" id="KW-0812">Transmembrane</keyword>
<dbReference type="AlphaFoldDB" id="U1X2U2"/>
<dbReference type="EMBL" id="AWSJ01000161">
    <property type="protein sequence ID" value="ERI09270.1"/>
    <property type="molecule type" value="Genomic_DNA"/>
</dbReference>
<keyword evidence="1" id="KW-1133">Transmembrane helix</keyword>
<name>U1X2U2_ANEAE</name>